<organism evidence="1">
    <name type="scientific">candidate division CPR1 bacterium ADurb.Bin160</name>
    <dbReference type="NCBI Taxonomy" id="1852826"/>
    <lineage>
        <taxon>Bacteria</taxon>
        <taxon>candidate division CPR1</taxon>
    </lineage>
</organism>
<dbReference type="AlphaFoldDB" id="A0A1V5ZR08"/>
<comment type="caution">
    <text evidence="1">The sequence shown here is derived from an EMBL/GenBank/DDBJ whole genome shotgun (WGS) entry which is preliminary data.</text>
</comment>
<proteinExistence type="predicted"/>
<dbReference type="InterPro" id="IPR023404">
    <property type="entry name" value="rSAM_horseshoe"/>
</dbReference>
<keyword evidence="1" id="KW-0689">Ribosomal protein</keyword>
<protein>
    <submittedName>
        <fullName evidence="1">Ribosomal protein S12 methylthiotransferase RimO</fullName>
        <ecNumber evidence="1">2.-.-.-</ecNumber>
    </submittedName>
</protein>
<dbReference type="Proteomes" id="UP000485621">
    <property type="component" value="Unassembled WGS sequence"/>
</dbReference>
<dbReference type="EMBL" id="MWDB01000002">
    <property type="protein sequence ID" value="OQB42491.1"/>
    <property type="molecule type" value="Genomic_DNA"/>
</dbReference>
<keyword evidence="1" id="KW-0808">Transferase</keyword>
<dbReference type="Gene3D" id="3.80.30.20">
    <property type="entry name" value="tm_1862 like domain"/>
    <property type="match status" value="1"/>
</dbReference>
<keyword evidence="1" id="KW-0687">Ribonucleoprotein</keyword>
<dbReference type="GO" id="GO:0016740">
    <property type="term" value="F:transferase activity"/>
    <property type="evidence" value="ECO:0007669"/>
    <property type="project" value="UniProtKB-KW"/>
</dbReference>
<dbReference type="SUPFAM" id="SSF102114">
    <property type="entry name" value="Radical SAM enzymes"/>
    <property type="match status" value="1"/>
</dbReference>
<gene>
    <name evidence="1" type="primary">rimO</name>
    <name evidence="1" type="ORF">BWY04_00191</name>
</gene>
<evidence type="ECO:0000313" key="1">
    <source>
        <dbReference type="EMBL" id="OQB42491.1"/>
    </source>
</evidence>
<dbReference type="EC" id="2.-.-.-" evidence="1"/>
<dbReference type="InterPro" id="IPR058240">
    <property type="entry name" value="rSAM_sf"/>
</dbReference>
<reference evidence="1" key="1">
    <citation type="submission" date="2017-02" db="EMBL/GenBank/DDBJ databases">
        <title>Delving into the versatile metabolic prowess of the omnipresent phylum Bacteroidetes.</title>
        <authorList>
            <person name="Nobu M.K."/>
            <person name="Mei R."/>
            <person name="Narihiro T."/>
            <person name="Kuroda K."/>
            <person name="Liu W.-T."/>
        </authorList>
    </citation>
    <scope>NUCLEOTIDE SEQUENCE</scope>
    <source>
        <strain evidence="1">ADurb.Bin160</strain>
    </source>
</reference>
<dbReference type="GO" id="GO:0005840">
    <property type="term" value="C:ribosome"/>
    <property type="evidence" value="ECO:0007669"/>
    <property type="project" value="UniProtKB-KW"/>
</dbReference>
<sequence>MYRILYLYPDVLTLKQLEKLKKFKKFIPYFDIPLQHISENILKNM</sequence>
<name>A0A1V5ZR08_9BACT</name>
<accession>A0A1V5ZR08</accession>